<keyword evidence="6" id="KW-0521">NADP</keyword>
<gene>
    <name evidence="9" type="ORF">GPUH_LOCUS564</name>
</gene>
<accession>A0A3P6NUZ9</accession>
<evidence type="ECO:0000313" key="9">
    <source>
        <dbReference type="EMBL" id="VDK28312.1"/>
    </source>
</evidence>
<evidence type="ECO:0000256" key="7">
    <source>
        <dbReference type="ARBA" id="ARBA00023002"/>
    </source>
</evidence>
<dbReference type="PANTHER" id="PTHR19384">
    <property type="entry name" value="NITRIC OXIDE SYNTHASE-RELATED"/>
    <property type="match status" value="1"/>
</dbReference>
<protein>
    <recommendedName>
        <fullName evidence="8">Flavodoxin-like domain-containing protein</fullName>
    </recommendedName>
</protein>
<dbReference type="SUPFAM" id="SSF63380">
    <property type="entry name" value="Riboflavin synthase domain-like"/>
    <property type="match status" value="1"/>
</dbReference>
<proteinExistence type="predicted"/>
<dbReference type="PRINTS" id="PR00369">
    <property type="entry name" value="FLAVODOXIN"/>
</dbReference>
<feature type="domain" description="Flavodoxin-like" evidence="8">
    <location>
        <begin position="7"/>
        <end position="150"/>
    </location>
</feature>
<dbReference type="SUPFAM" id="SSF52218">
    <property type="entry name" value="Flavoproteins"/>
    <property type="match status" value="1"/>
</dbReference>
<comment type="cofactor">
    <cofactor evidence="2">
        <name>FAD</name>
        <dbReference type="ChEBI" id="CHEBI:57692"/>
    </cofactor>
</comment>
<evidence type="ECO:0000256" key="1">
    <source>
        <dbReference type="ARBA" id="ARBA00001917"/>
    </source>
</evidence>
<dbReference type="Proteomes" id="UP000271098">
    <property type="component" value="Unassembled WGS sequence"/>
</dbReference>
<dbReference type="GO" id="GO:0030586">
    <property type="term" value="F:[methionine synthase] reductase (NADPH) activity"/>
    <property type="evidence" value="ECO:0007669"/>
    <property type="project" value="TreeGrafter"/>
</dbReference>
<reference evidence="9 10" key="1">
    <citation type="submission" date="2018-11" db="EMBL/GenBank/DDBJ databases">
        <authorList>
            <consortium name="Pathogen Informatics"/>
        </authorList>
    </citation>
    <scope>NUCLEOTIDE SEQUENCE [LARGE SCALE GENOMIC DNA]</scope>
</reference>
<comment type="cofactor">
    <cofactor evidence="1">
        <name>FMN</name>
        <dbReference type="ChEBI" id="CHEBI:58210"/>
    </cofactor>
</comment>
<keyword evidence="3" id="KW-0285">Flavoprotein</keyword>
<dbReference type="EMBL" id="UYRT01000527">
    <property type="protein sequence ID" value="VDK28312.1"/>
    <property type="molecule type" value="Genomic_DNA"/>
</dbReference>
<dbReference type="PANTHER" id="PTHR19384:SF84">
    <property type="entry name" value="METHIONINE SYNTHASE REDUCTASE"/>
    <property type="match status" value="1"/>
</dbReference>
<keyword evidence="5" id="KW-0274">FAD</keyword>
<dbReference type="GO" id="GO:0050660">
    <property type="term" value="F:flavin adenine dinucleotide binding"/>
    <property type="evidence" value="ECO:0007669"/>
    <property type="project" value="TreeGrafter"/>
</dbReference>
<name>A0A3P6NUZ9_9BILA</name>
<dbReference type="InterPro" id="IPR008254">
    <property type="entry name" value="Flavodoxin/NO_synth"/>
</dbReference>
<evidence type="ECO:0000313" key="10">
    <source>
        <dbReference type="Proteomes" id="UP000271098"/>
    </source>
</evidence>
<keyword evidence="10" id="KW-1185">Reference proteome</keyword>
<dbReference type="InterPro" id="IPR001094">
    <property type="entry name" value="Flavdoxin-like"/>
</dbReference>
<evidence type="ECO:0000256" key="6">
    <source>
        <dbReference type="ARBA" id="ARBA00022857"/>
    </source>
</evidence>
<dbReference type="Gene3D" id="1.20.990.10">
    <property type="entry name" value="NADPH-cytochrome p450 Reductase, Chain A, domain 3"/>
    <property type="match status" value="1"/>
</dbReference>
<organism evidence="9 10">
    <name type="scientific">Gongylonema pulchrum</name>
    <dbReference type="NCBI Taxonomy" id="637853"/>
    <lineage>
        <taxon>Eukaryota</taxon>
        <taxon>Metazoa</taxon>
        <taxon>Ecdysozoa</taxon>
        <taxon>Nematoda</taxon>
        <taxon>Chromadorea</taxon>
        <taxon>Rhabditida</taxon>
        <taxon>Spirurina</taxon>
        <taxon>Spiruromorpha</taxon>
        <taxon>Spiruroidea</taxon>
        <taxon>Gongylonematidae</taxon>
        <taxon>Gongylonema</taxon>
    </lineage>
</organism>
<dbReference type="Pfam" id="PF00667">
    <property type="entry name" value="FAD_binding_1"/>
    <property type="match status" value="1"/>
</dbReference>
<dbReference type="OrthoDB" id="1856718at2759"/>
<keyword evidence="7" id="KW-0560">Oxidoreductase</keyword>
<dbReference type="InterPro" id="IPR003097">
    <property type="entry name" value="CysJ-like_FAD-binding"/>
</dbReference>
<dbReference type="InterPro" id="IPR023173">
    <property type="entry name" value="NADPH_Cyt_P450_Rdtase_alpha"/>
</dbReference>
<keyword evidence="4" id="KW-0288">FMN</keyword>
<evidence type="ECO:0000256" key="2">
    <source>
        <dbReference type="ARBA" id="ARBA00001974"/>
    </source>
</evidence>
<dbReference type="GO" id="GO:0005829">
    <property type="term" value="C:cytosol"/>
    <property type="evidence" value="ECO:0007669"/>
    <property type="project" value="TreeGrafter"/>
</dbReference>
<evidence type="ECO:0000259" key="8">
    <source>
        <dbReference type="PROSITE" id="PS50902"/>
    </source>
</evidence>
<dbReference type="Pfam" id="PF00258">
    <property type="entry name" value="Flavodoxin_1"/>
    <property type="match status" value="1"/>
</dbReference>
<dbReference type="GO" id="GO:0009086">
    <property type="term" value="P:methionine biosynthetic process"/>
    <property type="evidence" value="ECO:0007669"/>
    <property type="project" value="TreeGrafter"/>
</dbReference>
<dbReference type="InterPro" id="IPR029039">
    <property type="entry name" value="Flavoprotein-like_sf"/>
</dbReference>
<dbReference type="GO" id="GO:0010181">
    <property type="term" value="F:FMN binding"/>
    <property type="evidence" value="ECO:0007669"/>
    <property type="project" value="InterPro"/>
</dbReference>
<dbReference type="Gene3D" id="3.40.50.360">
    <property type="match status" value="1"/>
</dbReference>
<dbReference type="FunFam" id="3.40.50.360:FF:000059">
    <property type="entry name" value="5-methyltetrahydrofolate-homocysteine methyltransferase reductase"/>
    <property type="match status" value="1"/>
</dbReference>
<sequence length="421" mass="47643">MTLDGDFLIAFGSETGQSEAIARIIEDRAHAYRWKPRVHVLNDFGKKFLLEKEPLVVIVCSSTGDGDPPENAVRFVRYISRRTLPSDCLHNVTYALLGLGDSNFSTYQGNPRLIDKHLSRLGAKKLIETGAADDQIGLELDVEPWLARLFVALKNWFRISDENMEQQNCVSVIESDMRRLSLNEKDGNELFLPKFSGAEKLQQDSSLRVPVPIAPFLASCLLMLPNAVFFKHAETLCWQNGFVMAEAVSSQQYQAHVVGVSRLTSMETRKPKQEVVVEVDSDAEIAYEPGDAFYFAVPNPQKENFINRYRMGFLEQADQKCIVTVKNDATRRNPVVPSHIPESSTLRYIFTHCLDIRRSPGRPLLRVLAEFTNDESQKRRILELCSAQGVEEFTKFVRQVISGIYPPFCILCSLLPCIKHI</sequence>
<dbReference type="AlphaFoldDB" id="A0A3P6NUZ9"/>
<dbReference type="PROSITE" id="PS50902">
    <property type="entry name" value="FLAVODOXIN_LIKE"/>
    <property type="match status" value="1"/>
</dbReference>
<evidence type="ECO:0000256" key="3">
    <source>
        <dbReference type="ARBA" id="ARBA00022630"/>
    </source>
</evidence>
<evidence type="ECO:0000256" key="4">
    <source>
        <dbReference type="ARBA" id="ARBA00022643"/>
    </source>
</evidence>
<evidence type="ECO:0000256" key="5">
    <source>
        <dbReference type="ARBA" id="ARBA00022827"/>
    </source>
</evidence>
<dbReference type="GO" id="GO:0050667">
    <property type="term" value="P:homocysteine metabolic process"/>
    <property type="evidence" value="ECO:0007669"/>
    <property type="project" value="TreeGrafter"/>
</dbReference>
<dbReference type="InterPro" id="IPR017938">
    <property type="entry name" value="Riboflavin_synthase-like_b-brl"/>
</dbReference>